<reference evidence="4" key="1">
    <citation type="journal article" date="2019" name="Int. J. Syst. Evol. Microbiol.">
        <title>The Global Catalogue of Microorganisms (GCM) 10K type strain sequencing project: providing services to taxonomists for standard genome sequencing and annotation.</title>
        <authorList>
            <consortium name="The Broad Institute Genomics Platform"/>
            <consortium name="The Broad Institute Genome Sequencing Center for Infectious Disease"/>
            <person name="Wu L."/>
            <person name="Ma J."/>
        </authorList>
    </citation>
    <scope>NUCLEOTIDE SEQUENCE [LARGE SCALE GENOMIC DNA]</scope>
    <source>
        <strain evidence="4">IBRC-M 10703</strain>
    </source>
</reference>
<protein>
    <submittedName>
        <fullName evidence="3">Uncharacterized protein</fullName>
    </submittedName>
</protein>
<dbReference type="RefSeq" id="WP_379497497.1">
    <property type="nucleotide sequence ID" value="NZ_JBHSAO010000011.1"/>
</dbReference>
<accession>A0ABV8GYP6</accession>
<evidence type="ECO:0000256" key="1">
    <source>
        <dbReference type="SAM" id="MobiDB-lite"/>
    </source>
</evidence>
<dbReference type="PROSITE" id="PS51257">
    <property type="entry name" value="PROKAR_LIPOPROTEIN"/>
    <property type="match status" value="1"/>
</dbReference>
<proteinExistence type="predicted"/>
<name>A0ABV8GYP6_9BACI</name>
<sequence length="80" mass="8724">MKSKWLIKLGAPVLALSLVAACGTGNEEDPVQEEEAPLNQEEENGGMNEDEGLMEENNEFDENKDNNGMNNGETNETPAE</sequence>
<comment type="caution">
    <text evidence="3">The sequence shown here is derived from an EMBL/GenBank/DDBJ whole genome shotgun (WGS) entry which is preliminary data.</text>
</comment>
<organism evidence="3 4">
    <name type="scientific">Oceanobacillus longus</name>
    <dbReference type="NCBI Taxonomy" id="930120"/>
    <lineage>
        <taxon>Bacteria</taxon>
        <taxon>Bacillati</taxon>
        <taxon>Bacillota</taxon>
        <taxon>Bacilli</taxon>
        <taxon>Bacillales</taxon>
        <taxon>Bacillaceae</taxon>
        <taxon>Oceanobacillus</taxon>
    </lineage>
</organism>
<dbReference type="Proteomes" id="UP001595772">
    <property type="component" value="Unassembled WGS sequence"/>
</dbReference>
<gene>
    <name evidence="3" type="ORF">ACFOUV_14480</name>
</gene>
<evidence type="ECO:0000313" key="3">
    <source>
        <dbReference type="EMBL" id="MFC4024997.1"/>
    </source>
</evidence>
<feature type="compositionally biased region" description="Low complexity" evidence="1">
    <location>
        <begin position="66"/>
        <end position="80"/>
    </location>
</feature>
<feature type="signal peptide" evidence="2">
    <location>
        <begin position="1"/>
        <end position="20"/>
    </location>
</feature>
<evidence type="ECO:0000313" key="4">
    <source>
        <dbReference type="Proteomes" id="UP001595772"/>
    </source>
</evidence>
<feature type="region of interest" description="Disordered" evidence="1">
    <location>
        <begin position="25"/>
        <end position="80"/>
    </location>
</feature>
<dbReference type="EMBL" id="JBHSAO010000011">
    <property type="protein sequence ID" value="MFC4024997.1"/>
    <property type="molecule type" value="Genomic_DNA"/>
</dbReference>
<feature type="chain" id="PRO_5047460365" evidence="2">
    <location>
        <begin position="21"/>
        <end position="80"/>
    </location>
</feature>
<keyword evidence="4" id="KW-1185">Reference proteome</keyword>
<evidence type="ECO:0000256" key="2">
    <source>
        <dbReference type="SAM" id="SignalP"/>
    </source>
</evidence>
<keyword evidence="2" id="KW-0732">Signal</keyword>
<feature type="compositionally biased region" description="Acidic residues" evidence="1">
    <location>
        <begin position="26"/>
        <end position="62"/>
    </location>
</feature>